<dbReference type="Proteomes" id="UP000054248">
    <property type="component" value="Unassembled WGS sequence"/>
</dbReference>
<dbReference type="OrthoDB" id="3254349at2759"/>
<reference evidence="2" key="2">
    <citation type="submission" date="2015-01" db="EMBL/GenBank/DDBJ databases">
        <title>Evolutionary Origins and Diversification of the Mycorrhizal Mutualists.</title>
        <authorList>
            <consortium name="DOE Joint Genome Institute"/>
            <consortium name="Mycorrhizal Genomics Consortium"/>
            <person name="Kohler A."/>
            <person name="Kuo A."/>
            <person name="Nagy L.G."/>
            <person name="Floudas D."/>
            <person name="Copeland A."/>
            <person name="Barry K.W."/>
            <person name="Cichocki N."/>
            <person name="Veneault-Fourrey C."/>
            <person name="LaButti K."/>
            <person name="Lindquist E.A."/>
            <person name="Lipzen A."/>
            <person name="Lundell T."/>
            <person name="Morin E."/>
            <person name="Murat C."/>
            <person name="Riley R."/>
            <person name="Ohm R."/>
            <person name="Sun H."/>
            <person name="Tunlid A."/>
            <person name="Henrissat B."/>
            <person name="Grigoriev I.V."/>
            <person name="Hibbett D.S."/>
            <person name="Martin F."/>
        </authorList>
    </citation>
    <scope>NUCLEOTIDE SEQUENCE [LARGE SCALE GENOMIC DNA]</scope>
    <source>
        <strain evidence="2">MUT 4182</strain>
    </source>
</reference>
<evidence type="ECO:0000313" key="2">
    <source>
        <dbReference type="Proteomes" id="UP000054248"/>
    </source>
</evidence>
<organism evidence="1 2">
    <name type="scientific">Tulasnella calospora MUT 4182</name>
    <dbReference type="NCBI Taxonomy" id="1051891"/>
    <lineage>
        <taxon>Eukaryota</taxon>
        <taxon>Fungi</taxon>
        <taxon>Dikarya</taxon>
        <taxon>Basidiomycota</taxon>
        <taxon>Agaricomycotina</taxon>
        <taxon>Agaricomycetes</taxon>
        <taxon>Cantharellales</taxon>
        <taxon>Tulasnellaceae</taxon>
        <taxon>Tulasnella</taxon>
    </lineage>
</organism>
<accession>A0A0C3QCC1</accession>
<sequence length="160" mass="18199">MSAHRSLGWMDAPRRRQIFSSTEGFYAMIYPVSLRGRFEIPVGSNGESRLQKLLPILGWETKNHNQYCALGALVKVDLKHEKTDRGGAVHRSPDNLLRQAHREAMGLMNPLERSRLHIGQPDFVDRIMKFDPLPWGPPYTYNLPPTVTQANVPGRVQGRN</sequence>
<dbReference type="AlphaFoldDB" id="A0A0C3QCC1"/>
<keyword evidence="2" id="KW-1185">Reference proteome</keyword>
<gene>
    <name evidence="1" type="ORF">M407DRAFT_27498</name>
</gene>
<dbReference type="EMBL" id="KN823095">
    <property type="protein sequence ID" value="KIO22996.1"/>
    <property type="molecule type" value="Genomic_DNA"/>
</dbReference>
<name>A0A0C3QCC1_9AGAM</name>
<evidence type="ECO:0000313" key="1">
    <source>
        <dbReference type="EMBL" id="KIO22996.1"/>
    </source>
</evidence>
<protein>
    <submittedName>
        <fullName evidence="1">Uncharacterized protein</fullName>
    </submittedName>
</protein>
<proteinExistence type="predicted"/>
<dbReference type="HOGENOM" id="CLU_1653428_0_0_1"/>
<reference evidence="1 2" key="1">
    <citation type="submission" date="2014-04" db="EMBL/GenBank/DDBJ databases">
        <authorList>
            <consortium name="DOE Joint Genome Institute"/>
            <person name="Kuo A."/>
            <person name="Girlanda M."/>
            <person name="Perotto S."/>
            <person name="Kohler A."/>
            <person name="Nagy L.G."/>
            <person name="Floudas D."/>
            <person name="Copeland A."/>
            <person name="Barry K.W."/>
            <person name="Cichocki N."/>
            <person name="Veneault-Fourrey C."/>
            <person name="LaButti K."/>
            <person name="Lindquist E.A."/>
            <person name="Lipzen A."/>
            <person name="Lundell T."/>
            <person name="Morin E."/>
            <person name="Murat C."/>
            <person name="Sun H."/>
            <person name="Tunlid A."/>
            <person name="Henrissat B."/>
            <person name="Grigoriev I.V."/>
            <person name="Hibbett D.S."/>
            <person name="Martin F."/>
            <person name="Nordberg H.P."/>
            <person name="Cantor M.N."/>
            <person name="Hua S.X."/>
        </authorList>
    </citation>
    <scope>NUCLEOTIDE SEQUENCE [LARGE SCALE GENOMIC DNA]</scope>
    <source>
        <strain evidence="1 2">MUT 4182</strain>
    </source>
</reference>